<evidence type="ECO:0000313" key="4">
    <source>
        <dbReference type="Proteomes" id="UP000429785"/>
    </source>
</evidence>
<dbReference type="RefSeq" id="WP_129653041.1">
    <property type="nucleotide sequence ID" value="NZ_ML142907.1"/>
</dbReference>
<dbReference type="Proteomes" id="UP000290261">
    <property type="component" value="Unassembled WGS sequence"/>
</dbReference>
<dbReference type="OrthoDB" id="1453538at2"/>
<comment type="caution">
    <text evidence="2">The sequence shown here is derived from an EMBL/GenBank/DDBJ whole genome shotgun (WGS) entry which is preliminary data.</text>
</comment>
<dbReference type="EMBL" id="WELG01000001">
    <property type="protein sequence ID" value="KAB7531381.1"/>
    <property type="molecule type" value="Genomic_DNA"/>
</dbReference>
<evidence type="ECO:0000313" key="3">
    <source>
        <dbReference type="Proteomes" id="UP000290261"/>
    </source>
</evidence>
<evidence type="ECO:0000313" key="2">
    <source>
        <dbReference type="EMBL" id="RYC53362.1"/>
    </source>
</evidence>
<organism evidence="2 3">
    <name type="scientific">Flagellimonas olearia</name>
    <dbReference type="NCBI Taxonomy" id="552546"/>
    <lineage>
        <taxon>Bacteria</taxon>
        <taxon>Pseudomonadati</taxon>
        <taxon>Bacteroidota</taxon>
        <taxon>Flavobacteriia</taxon>
        <taxon>Flavobacteriales</taxon>
        <taxon>Flavobacteriaceae</taxon>
        <taxon>Flagellimonas</taxon>
    </lineage>
</organism>
<name>A0A444VRR7_9FLAO</name>
<dbReference type="AlphaFoldDB" id="A0A444VRR7"/>
<accession>A0A444VRR7</accession>
<proteinExistence type="predicted"/>
<keyword evidence="3" id="KW-1185">Reference proteome</keyword>
<protein>
    <submittedName>
        <fullName evidence="2">Uncharacterized protein</fullName>
    </submittedName>
</protein>
<gene>
    <name evidence="2" type="ORF">DN53_03830</name>
    <name evidence="1" type="ORF">F8C76_07770</name>
</gene>
<dbReference type="EMBL" id="JJMP01000001">
    <property type="protein sequence ID" value="RYC53362.1"/>
    <property type="molecule type" value="Genomic_DNA"/>
</dbReference>
<reference evidence="1 4" key="2">
    <citation type="submission" date="2019-10" db="EMBL/GenBank/DDBJ databases">
        <title>Muricauda olearia CL-SS4 JCM15563 genome.</title>
        <authorList>
            <person name="Liu L."/>
        </authorList>
    </citation>
    <scope>NUCLEOTIDE SEQUENCE [LARGE SCALE GENOMIC DNA]</scope>
    <source>
        <strain evidence="1 4">CL-SS4</strain>
    </source>
</reference>
<reference evidence="2 3" key="1">
    <citation type="submission" date="2014-04" db="EMBL/GenBank/DDBJ databases">
        <title>Whole genome of Muricauda olearia.</title>
        <authorList>
            <person name="Zhang X.-H."/>
            <person name="Tang K."/>
        </authorList>
    </citation>
    <scope>NUCLEOTIDE SEQUENCE [LARGE SCALE GENOMIC DNA]</scope>
    <source>
        <strain evidence="2 3">Th120</strain>
    </source>
</reference>
<dbReference type="Proteomes" id="UP000429785">
    <property type="component" value="Unassembled WGS sequence"/>
</dbReference>
<sequence>MNNQYCKVGAVTPITSGNQAISILEFRYNNFLEKAANVSSMDTHLGEFFKRKAQGIKKILEALR</sequence>
<evidence type="ECO:0000313" key="1">
    <source>
        <dbReference type="EMBL" id="KAB7531381.1"/>
    </source>
</evidence>